<accession>A0A6I4MF72</accession>
<evidence type="ECO:0000313" key="2">
    <source>
        <dbReference type="EMBL" id="MWA03520.1"/>
    </source>
</evidence>
<dbReference type="SUPFAM" id="SSF51556">
    <property type="entry name" value="Metallo-dependent hydrolases"/>
    <property type="match status" value="1"/>
</dbReference>
<dbReference type="PANTHER" id="PTHR11647:SF1">
    <property type="entry name" value="COLLAPSIN RESPONSE MEDIATOR PROTEIN"/>
    <property type="match status" value="1"/>
</dbReference>
<dbReference type="Gene3D" id="3.20.20.140">
    <property type="entry name" value="Metal-dependent hydrolases"/>
    <property type="match status" value="2"/>
</dbReference>
<dbReference type="InterPro" id="IPR011059">
    <property type="entry name" value="Metal-dep_hydrolase_composite"/>
</dbReference>
<dbReference type="RefSeq" id="WP_151596065.1">
    <property type="nucleotide sequence ID" value="NZ_WBMS02000020.1"/>
</dbReference>
<dbReference type="PANTHER" id="PTHR11647">
    <property type="entry name" value="HYDRANTOINASE/DIHYDROPYRIMIDINASE FAMILY MEMBER"/>
    <property type="match status" value="1"/>
</dbReference>
<feature type="domain" description="Amidohydrolase 3" evidence="1">
    <location>
        <begin position="43"/>
        <end position="550"/>
    </location>
</feature>
<dbReference type="InterPro" id="IPR013108">
    <property type="entry name" value="Amidohydro_3"/>
</dbReference>
<dbReference type="GO" id="GO:0005829">
    <property type="term" value="C:cytosol"/>
    <property type="evidence" value="ECO:0007669"/>
    <property type="project" value="TreeGrafter"/>
</dbReference>
<dbReference type="GO" id="GO:0016812">
    <property type="term" value="F:hydrolase activity, acting on carbon-nitrogen (but not peptide) bonds, in cyclic amides"/>
    <property type="evidence" value="ECO:0007669"/>
    <property type="project" value="TreeGrafter"/>
</dbReference>
<evidence type="ECO:0000259" key="1">
    <source>
        <dbReference type="Pfam" id="PF07969"/>
    </source>
</evidence>
<dbReference type="Gene3D" id="2.30.40.10">
    <property type="entry name" value="Urease, subunit C, domain 1"/>
    <property type="match status" value="1"/>
</dbReference>
<proteinExistence type="predicted"/>
<organism evidence="2 3">
    <name type="scientific">Actinomadura physcomitrii</name>
    <dbReference type="NCBI Taxonomy" id="2650748"/>
    <lineage>
        <taxon>Bacteria</taxon>
        <taxon>Bacillati</taxon>
        <taxon>Actinomycetota</taxon>
        <taxon>Actinomycetes</taxon>
        <taxon>Streptosporangiales</taxon>
        <taxon>Thermomonosporaceae</taxon>
        <taxon>Actinomadura</taxon>
    </lineage>
</organism>
<sequence length="568" mass="60890">MHDIVIRNGDVADGTGAAPRRADVAVDGDRVTEVGAVEGRGRREIDASDRLVTPGFIDVHTHLDAQLFWDPLATPSCYHGVTTVVMGNCGVTFAPVRPGQEGYLATMMESVEDIPADTIMAGLDWGWETYGDYLKALGRREFGPNAGGLVGHCALRHYVMGERSLDESPATDDDIAAMAAVVGEAIDGGALGFSTSRTYLHTVPDGRQVPGTFALPAELAAIAGVLAERGRGTFQVVPRIGERDGAERKNSTAEMAWMEEVSRASGRPLAFSIMQSDRRPGLWSWVMDEVAAARGRGADLRPMTAVRGSAILYGLVGRTPYDTLPAWAELMSRPFEARLKALADETERRRLLEEAERPAEMSGPLAPKDPAKLYLMPPGSADYDVSADNSLAAEAARRGVSAAAAFLDFAAETGGRGLLYYPVLNQDLDAVAEMILNPDVVLGVADAGAHVALTMDAGNTTYFLKHWVRGENLLGLGPAIRKLTLDGADLFGLADRGVLRPGAFADVNVIDMERLHLDTPEMVADLPLGADRFVQRARGYDYTLVNGTVLVDHDEVTGEKPGRLVTHA</sequence>
<comment type="caution">
    <text evidence="2">The sequence shown here is derived from an EMBL/GenBank/DDBJ whole genome shotgun (WGS) entry which is preliminary data.</text>
</comment>
<dbReference type="EMBL" id="WBMS02000020">
    <property type="protein sequence ID" value="MWA03520.1"/>
    <property type="molecule type" value="Genomic_DNA"/>
</dbReference>
<dbReference type="Pfam" id="PF07969">
    <property type="entry name" value="Amidohydro_3"/>
    <property type="match status" value="1"/>
</dbReference>
<reference evidence="2" key="1">
    <citation type="submission" date="2019-12" db="EMBL/GenBank/DDBJ databases">
        <title>Actinomadura physcomitrii sp. nov., a novel actinomycete isolated from moss [Physcomitrium sphaericum (Ludw) Fuernr].</title>
        <authorList>
            <person name="Zhuang X."/>
        </authorList>
    </citation>
    <scope>NUCLEOTIDE SEQUENCE [LARGE SCALE GENOMIC DNA]</scope>
    <source>
        <strain evidence="2">LD22</strain>
    </source>
</reference>
<dbReference type="AlphaFoldDB" id="A0A6I4MF72"/>
<gene>
    <name evidence="2" type="ORF">F8568_024685</name>
</gene>
<dbReference type="SUPFAM" id="SSF51338">
    <property type="entry name" value="Composite domain of metallo-dependent hydrolases"/>
    <property type="match status" value="1"/>
</dbReference>
<dbReference type="InterPro" id="IPR032466">
    <property type="entry name" value="Metal_Hydrolase"/>
</dbReference>
<protein>
    <submittedName>
        <fullName evidence="2">Amidohydrolase family protein</fullName>
    </submittedName>
</protein>
<name>A0A6I4MF72_9ACTN</name>
<evidence type="ECO:0000313" key="3">
    <source>
        <dbReference type="Proteomes" id="UP000462055"/>
    </source>
</evidence>
<dbReference type="Proteomes" id="UP000462055">
    <property type="component" value="Unassembled WGS sequence"/>
</dbReference>
<dbReference type="InterPro" id="IPR050378">
    <property type="entry name" value="Metallo-dep_Hydrolases_sf"/>
</dbReference>
<keyword evidence="3" id="KW-1185">Reference proteome</keyword>